<protein>
    <submittedName>
        <fullName evidence="1">Uncharacterized protein</fullName>
    </submittedName>
</protein>
<sequence length="120" mass="13889">MNYISHEVSHFEFQRIRGDPKDSMECLPRGQGTHVIVYPNSPDEITRSLQQTLTTRKIGQPRRPPGIHIHYTSMPLFPPLSKKDHFDRPRVLRDASGENLDSVIWLPGFHYAGTTLERRL</sequence>
<reference evidence="1" key="1">
    <citation type="submission" date="2020-07" db="EMBL/GenBank/DDBJ databases">
        <title>Multicomponent nature underlies the extraordinary mechanical properties of spider dragline silk.</title>
        <authorList>
            <person name="Kono N."/>
            <person name="Nakamura H."/>
            <person name="Mori M."/>
            <person name="Yoshida Y."/>
            <person name="Ohtoshi R."/>
            <person name="Malay A.D."/>
            <person name="Moran D.A.P."/>
            <person name="Tomita M."/>
            <person name="Numata K."/>
            <person name="Arakawa K."/>
        </authorList>
    </citation>
    <scope>NUCLEOTIDE SEQUENCE</scope>
</reference>
<evidence type="ECO:0000313" key="2">
    <source>
        <dbReference type="Proteomes" id="UP000887116"/>
    </source>
</evidence>
<proteinExistence type="predicted"/>
<dbReference type="AlphaFoldDB" id="A0A8X6KC74"/>
<accession>A0A8X6KC74</accession>
<organism evidence="1 2">
    <name type="scientific">Trichonephila clavata</name>
    <name type="common">Joro spider</name>
    <name type="synonym">Nephila clavata</name>
    <dbReference type="NCBI Taxonomy" id="2740835"/>
    <lineage>
        <taxon>Eukaryota</taxon>
        <taxon>Metazoa</taxon>
        <taxon>Ecdysozoa</taxon>
        <taxon>Arthropoda</taxon>
        <taxon>Chelicerata</taxon>
        <taxon>Arachnida</taxon>
        <taxon>Araneae</taxon>
        <taxon>Araneomorphae</taxon>
        <taxon>Entelegynae</taxon>
        <taxon>Araneoidea</taxon>
        <taxon>Nephilidae</taxon>
        <taxon>Trichonephila</taxon>
    </lineage>
</organism>
<evidence type="ECO:0000313" key="1">
    <source>
        <dbReference type="EMBL" id="GFQ68626.1"/>
    </source>
</evidence>
<name>A0A8X6KC74_TRICU</name>
<keyword evidence="2" id="KW-1185">Reference proteome</keyword>
<dbReference type="EMBL" id="BMAO01030521">
    <property type="protein sequence ID" value="GFQ68626.1"/>
    <property type="molecule type" value="Genomic_DNA"/>
</dbReference>
<dbReference type="Proteomes" id="UP000887116">
    <property type="component" value="Unassembled WGS sequence"/>
</dbReference>
<gene>
    <name evidence="1" type="ORF">TNCT_464721</name>
</gene>
<comment type="caution">
    <text evidence="1">The sequence shown here is derived from an EMBL/GenBank/DDBJ whole genome shotgun (WGS) entry which is preliminary data.</text>
</comment>